<protein>
    <submittedName>
        <fullName evidence="2">Uncharacterized protein</fullName>
    </submittedName>
</protein>
<reference evidence="2" key="1">
    <citation type="journal article" date="2021" name="Nat. Commun.">
        <title>Genetic determinants of endophytism in the Arabidopsis root mycobiome.</title>
        <authorList>
            <person name="Mesny F."/>
            <person name="Miyauchi S."/>
            <person name="Thiergart T."/>
            <person name="Pickel B."/>
            <person name="Atanasova L."/>
            <person name="Karlsson M."/>
            <person name="Huettel B."/>
            <person name="Barry K.W."/>
            <person name="Haridas S."/>
            <person name="Chen C."/>
            <person name="Bauer D."/>
            <person name="Andreopoulos W."/>
            <person name="Pangilinan J."/>
            <person name="LaButti K."/>
            <person name="Riley R."/>
            <person name="Lipzen A."/>
            <person name="Clum A."/>
            <person name="Drula E."/>
            <person name="Henrissat B."/>
            <person name="Kohler A."/>
            <person name="Grigoriev I.V."/>
            <person name="Martin F.M."/>
            <person name="Hacquard S."/>
        </authorList>
    </citation>
    <scope>NUCLEOTIDE SEQUENCE</scope>
    <source>
        <strain evidence="2">MPI-SDFR-AT-0117</strain>
    </source>
</reference>
<evidence type="ECO:0000256" key="1">
    <source>
        <dbReference type="SAM" id="MobiDB-lite"/>
    </source>
</evidence>
<keyword evidence="3" id="KW-1185">Reference proteome</keyword>
<dbReference type="Proteomes" id="UP000770015">
    <property type="component" value="Unassembled WGS sequence"/>
</dbReference>
<gene>
    <name evidence="2" type="ORF">F5X68DRAFT_75652</name>
</gene>
<name>A0A9P8VDV4_9PEZI</name>
<feature type="region of interest" description="Disordered" evidence="1">
    <location>
        <begin position="104"/>
        <end position="124"/>
    </location>
</feature>
<dbReference type="AlphaFoldDB" id="A0A9P8VDV4"/>
<dbReference type="EMBL" id="JAGSXJ010000008">
    <property type="protein sequence ID" value="KAH6688904.1"/>
    <property type="molecule type" value="Genomic_DNA"/>
</dbReference>
<organism evidence="2 3">
    <name type="scientific">Plectosphaerella plurivora</name>
    <dbReference type="NCBI Taxonomy" id="936078"/>
    <lineage>
        <taxon>Eukaryota</taxon>
        <taxon>Fungi</taxon>
        <taxon>Dikarya</taxon>
        <taxon>Ascomycota</taxon>
        <taxon>Pezizomycotina</taxon>
        <taxon>Sordariomycetes</taxon>
        <taxon>Hypocreomycetidae</taxon>
        <taxon>Glomerellales</taxon>
        <taxon>Plectosphaerellaceae</taxon>
        <taxon>Plectosphaerella</taxon>
    </lineage>
</organism>
<sequence length="243" mass="26581">MTSESPRTTCNTTYLALRRTHSRPVPAAPLCASGRLSVSQMKRGSGTWAHEQLGHVMHGHHPLSTSGEKYKSSRVLPHTGLPEKARLKSVAVSAWIAWLPFSAPRPDPPPHDHGGGPWVSGSNSRREQVNCRPQVMLSMCFLRLSSWGDGMTGRVGVVRPLFPHPTHISNEARGNQGASMSWIILESPLSRRCTTHLEKQSHPSFHSARFLWGLFWSWSAAAAAAPEMDAEGSPSTCPPSSTR</sequence>
<evidence type="ECO:0000313" key="3">
    <source>
        <dbReference type="Proteomes" id="UP000770015"/>
    </source>
</evidence>
<proteinExistence type="predicted"/>
<comment type="caution">
    <text evidence="2">The sequence shown here is derived from an EMBL/GenBank/DDBJ whole genome shotgun (WGS) entry which is preliminary data.</text>
</comment>
<accession>A0A9P8VDV4</accession>
<evidence type="ECO:0000313" key="2">
    <source>
        <dbReference type="EMBL" id="KAH6688904.1"/>
    </source>
</evidence>